<reference evidence="2" key="1">
    <citation type="journal article" date="2022" name="Int. J. Mol. Sci.">
        <title>Draft Genome of Tanacetum Coccineum: Genomic Comparison of Closely Related Tanacetum-Family Plants.</title>
        <authorList>
            <person name="Yamashiro T."/>
            <person name="Shiraishi A."/>
            <person name="Nakayama K."/>
            <person name="Satake H."/>
        </authorList>
    </citation>
    <scope>NUCLEOTIDE SEQUENCE</scope>
</reference>
<feature type="compositionally biased region" description="Polar residues" evidence="1">
    <location>
        <begin position="791"/>
        <end position="801"/>
    </location>
</feature>
<evidence type="ECO:0000256" key="1">
    <source>
        <dbReference type="SAM" id="MobiDB-lite"/>
    </source>
</evidence>
<feature type="compositionally biased region" description="Polar residues" evidence="1">
    <location>
        <begin position="626"/>
        <end position="635"/>
    </location>
</feature>
<reference evidence="2" key="2">
    <citation type="submission" date="2022-01" db="EMBL/GenBank/DDBJ databases">
        <authorList>
            <person name="Yamashiro T."/>
            <person name="Shiraishi A."/>
            <person name="Satake H."/>
            <person name="Nakayama K."/>
        </authorList>
    </citation>
    <scope>NUCLEOTIDE SEQUENCE</scope>
</reference>
<comment type="caution">
    <text evidence="2">The sequence shown here is derived from an EMBL/GenBank/DDBJ whole genome shotgun (WGS) entry which is preliminary data.</text>
</comment>
<feature type="region of interest" description="Disordered" evidence="1">
    <location>
        <begin position="731"/>
        <end position="801"/>
    </location>
</feature>
<proteinExistence type="predicted"/>
<feature type="compositionally biased region" description="Polar residues" evidence="1">
    <location>
        <begin position="394"/>
        <end position="404"/>
    </location>
</feature>
<sequence length="978" mass="109357">MCHIIGIEPQFEYIILNGPYIPMAAGQRKPEGQWTADERKAANLDQRLKSLIMSVLPDDQINSVINCLTAKSTWDDLILYHEGPSDVKESRVMDLKLCYNTFKFKEGESLTQTFTRYKALMNELVNDGIKLSKLEINTGFINRLPKKWLNFCQSLRNTNHVKDSELASLFGKLKYEKNIIDSIYETKKSKSLVSATPLSTAFFSSSIVQDFQDSLDDEEDTRSSHEYLNDLEEEYQARALLAKSKSSSSCKNNGLIAKTYDWDDEEVSSDENEVTEIKALMTLTDEERVLVGKESSRNGDWTKISMKKVHTLLQMEDNNDRKSFLDYLSTDYDSADESLVCSTPLLHLNKLDGAKHVSGLKTIKSILKSKSTFKAENLKGITINEPSSAPARGKSSSTSKTNSAPAGKLKNVRMEDNPPLAIVMKKLNELKLQISKKKSSYSRNKNAQQVPPNALQNRYKTQFKMNCELCRQNNHLSENCYEVLFCKKCKRTNHRTCDHAEFMFSMNANQHHNGQGESSSRSRPSRPPVSFPSCIHCGYNDHHSDDYLYYPTCKICGTYNHNTHGHNRTISLRRGINPRNPQHVTKNCETCGSNVHTTSDHNDIEWFRKRETLQAKNVESFKASKNESSSALRSKTPTKRKTFTKSPDMYKECLAEFWYSATALENSKISFSIPTGGIFREVGVNTFRNAIGAHYLAHSSEYVALPSIDIVRQLFPTIRYGEEVSAKGTLKKSLLPPSKEETKGGSSKAPTSLKIGHFMKRKESSSAMDSNPSQPPVSTTVDPGMHKEDQQATGGPTSLGVTSEARANSQLSSGMSTFNLNEPIYSASFIVHSESALENDASAVSTAEAVPGNSAPSDFIPQQQGINEGTKNTSYDHLFVGTDPHVLTEQTKSVSEWLDTVLTQPLTGKGASSIARQVEEEEASRIIRLEDLAKLVSNVQPIFKDLDSLEDDPVIIVESDAEEDDRIHATENVETEDT</sequence>
<keyword evidence="3" id="KW-1185">Reference proteome</keyword>
<protein>
    <recommendedName>
        <fullName evidence="4">Retrovirus-related Pol polyprotein from transposon TNT 1-94</fullName>
    </recommendedName>
</protein>
<evidence type="ECO:0000313" key="2">
    <source>
        <dbReference type="EMBL" id="GJU07383.1"/>
    </source>
</evidence>
<dbReference type="Proteomes" id="UP001151760">
    <property type="component" value="Unassembled WGS sequence"/>
</dbReference>
<feature type="region of interest" description="Disordered" evidence="1">
    <location>
        <begin position="958"/>
        <end position="978"/>
    </location>
</feature>
<dbReference type="Pfam" id="PF14223">
    <property type="entry name" value="Retrotran_gag_2"/>
    <property type="match status" value="1"/>
</dbReference>
<organism evidence="2 3">
    <name type="scientific">Tanacetum coccineum</name>
    <dbReference type="NCBI Taxonomy" id="301880"/>
    <lineage>
        <taxon>Eukaryota</taxon>
        <taxon>Viridiplantae</taxon>
        <taxon>Streptophyta</taxon>
        <taxon>Embryophyta</taxon>
        <taxon>Tracheophyta</taxon>
        <taxon>Spermatophyta</taxon>
        <taxon>Magnoliopsida</taxon>
        <taxon>eudicotyledons</taxon>
        <taxon>Gunneridae</taxon>
        <taxon>Pentapetalae</taxon>
        <taxon>asterids</taxon>
        <taxon>campanulids</taxon>
        <taxon>Asterales</taxon>
        <taxon>Asteraceae</taxon>
        <taxon>Asteroideae</taxon>
        <taxon>Anthemideae</taxon>
        <taxon>Anthemidinae</taxon>
        <taxon>Tanacetum</taxon>
    </lineage>
</organism>
<feature type="compositionally biased region" description="Polar residues" evidence="1">
    <location>
        <begin position="765"/>
        <end position="781"/>
    </location>
</feature>
<dbReference type="EMBL" id="BQNB010021533">
    <property type="protein sequence ID" value="GJU07383.1"/>
    <property type="molecule type" value="Genomic_DNA"/>
</dbReference>
<gene>
    <name evidence="2" type="ORF">Tco_1123813</name>
</gene>
<evidence type="ECO:0008006" key="4">
    <source>
        <dbReference type="Google" id="ProtNLM"/>
    </source>
</evidence>
<feature type="region of interest" description="Disordered" evidence="1">
    <location>
        <begin position="620"/>
        <end position="643"/>
    </location>
</feature>
<evidence type="ECO:0000313" key="3">
    <source>
        <dbReference type="Proteomes" id="UP001151760"/>
    </source>
</evidence>
<feature type="region of interest" description="Disordered" evidence="1">
    <location>
        <begin position="383"/>
        <end position="413"/>
    </location>
</feature>
<accession>A0ABQ5J7E2</accession>
<name>A0ABQ5J7E2_9ASTR</name>